<evidence type="ECO:0000256" key="1">
    <source>
        <dbReference type="SAM" id="MobiDB-lite"/>
    </source>
</evidence>
<gene>
    <name evidence="2" type="ORF">BJ684DRAFT_18168</name>
</gene>
<feature type="compositionally biased region" description="Polar residues" evidence="1">
    <location>
        <begin position="31"/>
        <end position="48"/>
    </location>
</feature>
<evidence type="ECO:0008006" key="4">
    <source>
        <dbReference type="Google" id="ProtNLM"/>
    </source>
</evidence>
<proteinExistence type="predicted"/>
<name>A0A4P9YBK0_9FUNG</name>
<feature type="compositionally biased region" description="Polar residues" evidence="1">
    <location>
        <begin position="181"/>
        <end position="194"/>
    </location>
</feature>
<feature type="compositionally biased region" description="Basic and acidic residues" evidence="1">
    <location>
        <begin position="157"/>
        <end position="170"/>
    </location>
</feature>
<sequence length="608" mass="66078">MGATPSHPAEWSIPDSSFKNQAARESRANIAGTQAPTPPISSSGSNLPPGNRHRARVGMSPSASPTSYFPEPQLSPRVDNLPETDFPYAPGYTPLLTSNHPSKTSSANSSSPSVYPVIRGKPSSSSTKSRSSTSISSSSFSNSSEINLAEFLRMEERAGAGRVDQDKIPIDHTAPLPITPTPSKSSGSNVTPSEPKSEDSHPSHTSRAGFGKRASLNGLSGLRGVIGGGTQSTETLQKIRITRGGWQRNRSKTRVREKMDMDDEMALLHAQTERAARGIDHDDDMDTLNAATEAHKEKEDALSAMQNQAFRSFSEASRLLMEKQGSRMLTLGKAPVISEEEKARLAEESASSLHLALWYVMQRSHLVPLPFNTGPLKVLDVNPGTSKWAEFFAHEHPLATIVVLGNGGATGDAYQGLSCTTNIQHYPNCSPVQWPLPGPTATFDLIRQTCLGSSINISAWVPCLTDLYRMTQPGGWTEVVEMDGKAYSCGNSGEEITKWIASILNQSGISLSVSDDIPLMMQGIGYMDIHIREFALPLGSWGGAVGREVGKFMKAWMSHLRTQAPPECEVPEMVWTRWMRRMLEESGKGNGYLRCTVIVGRRPPYDIS</sequence>
<organism evidence="2 3">
    <name type="scientific">Piptocephalis cylindrospora</name>
    <dbReference type="NCBI Taxonomy" id="1907219"/>
    <lineage>
        <taxon>Eukaryota</taxon>
        <taxon>Fungi</taxon>
        <taxon>Fungi incertae sedis</taxon>
        <taxon>Zoopagomycota</taxon>
        <taxon>Zoopagomycotina</taxon>
        <taxon>Zoopagomycetes</taxon>
        <taxon>Zoopagales</taxon>
        <taxon>Piptocephalidaceae</taxon>
        <taxon>Piptocephalis</taxon>
    </lineage>
</organism>
<protein>
    <recommendedName>
        <fullName evidence="4">Methyltransferase type 11 domain-containing protein</fullName>
    </recommendedName>
</protein>
<feature type="compositionally biased region" description="Low complexity" evidence="1">
    <location>
        <begin position="123"/>
        <end position="143"/>
    </location>
</feature>
<dbReference type="OrthoDB" id="184880at2759"/>
<keyword evidence="3" id="KW-1185">Reference proteome</keyword>
<feature type="region of interest" description="Disordered" evidence="1">
    <location>
        <begin position="157"/>
        <end position="215"/>
    </location>
</feature>
<evidence type="ECO:0000313" key="3">
    <source>
        <dbReference type="Proteomes" id="UP000267251"/>
    </source>
</evidence>
<evidence type="ECO:0000313" key="2">
    <source>
        <dbReference type="EMBL" id="RKP15500.1"/>
    </source>
</evidence>
<dbReference type="AlphaFoldDB" id="A0A4P9YBK0"/>
<reference evidence="3" key="1">
    <citation type="journal article" date="2018" name="Nat. Microbiol.">
        <title>Leveraging single-cell genomics to expand the fungal tree of life.</title>
        <authorList>
            <person name="Ahrendt S.R."/>
            <person name="Quandt C.A."/>
            <person name="Ciobanu D."/>
            <person name="Clum A."/>
            <person name="Salamov A."/>
            <person name="Andreopoulos B."/>
            <person name="Cheng J.F."/>
            <person name="Woyke T."/>
            <person name="Pelin A."/>
            <person name="Henrissat B."/>
            <person name="Reynolds N.K."/>
            <person name="Benny G.L."/>
            <person name="Smith M.E."/>
            <person name="James T.Y."/>
            <person name="Grigoriev I.V."/>
        </authorList>
    </citation>
    <scope>NUCLEOTIDE SEQUENCE [LARGE SCALE GENOMIC DNA]</scope>
</reference>
<dbReference type="EMBL" id="KZ987728">
    <property type="protein sequence ID" value="RKP15500.1"/>
    <property type="molecule type" value="Genomic_DNA"/>
</dbReference>
<accession>A0A4P9YBK0</accession>
<feature type="region of interest" description="Disordered" evidence="1">
    <location>
        <begin position="1"/>
        <end position="143"/>
    </location>
</feature>
<dbReference type="Proteomes" id="UP000267251">
    <property type="component" value="Unassembled WGS sequence"/>
</dbReference>
<feature type="compositionally biased region" description="Low complexity" evidence="1">
    <location>
        <begin position="98"/>
        <end position="113"/>
    </location>
</feature>